<keyword evidence="3" id="KW-0677">Repeat</keyword>
<dbReference type="EMBL" id="LXWW01000578">
    <property type="protein sequence ID" value="OAO11812.1"/>
    <property type="molecule type" value="Genomic_DNA"/>
</dbReference>
<dbReference type="EMBL" id="LXWW01000155">
    <property type="protein sequence ID" value="OAO15308.1"/>
    <property type="molecule type" value="Genomic_DNA"/>
</dbReference>
<evidence type="ECO:0000259" key="11">
    <source>
        <dbReference type="PROSITE" id="PS50118"/>
    </source>
</evidence>
<protein>
    <submittedName>
        <fullName evidence="13">Zn-finger protein</fullName>
    </submittedName>
</protein>
<dbReference type="InterPro" id="IPR009071">
    <property type="entry name" value="HMG_box_dom"/>
</dbReference>
<dbReference type="AlphaFoldDB" id="A0A196S6W6"/>
<dbReference type="PROSITE" id="PS50157">
    <property type="entry name" value="ZINC_FINGER_C2H2_2"/>
    <property type="match status" value="5"/>
</dbReference>
<keyword evidence="6" id="KW-0805">Transcription regulation</keyword>
<feature type="domain" description="C2H2-type" evidence="12">
    <location>
        <begin position="445"/>
        <end position="476"/>
    </location>
</feature>
<dbReference type="PROSITE" id="PS50118">
    <property type="entry name" value="HMG_BOX_2"/>
    <property type="match status" value="1"/>
</dbReference>
<dbReference type="OrthoDB" id="8117402at2759"/>
<evidence type="ECO:0000313" key="13">
    <source>
        <dbReference type="EMBL" id="OAO11812.1"/>
    </source>
</evidence>
<proteinExistence type="predicted"/>
<dbReference type="Gene3D" id="3.30.160.60">
    <property type="entry name" value="Classic Zinc Finger"/>
    <property type="match status" value="5"/>
</dbReference>
<keyword evidence="10" id="KW-0238">DNA-binding</keyword>
<dbReference type="SUPFAM" id="SSF47095">
    <property type="entry name" value="HMG-box"/>
    <property type="match status" value="1"/>
</dbReference>
<dbReference type="PROSITE" id="PS00028">
    <property type="entry name" value="ZINC_FINGER_C2H2_1"/>
    <property type="match status" value="5"/>
</dbReference>
<evidence type="ECO:0000256" key="1">
    <source>
        <dbReference type="ARBA" id="ARBA00004123"/>
    </source>
</evidence>
<dbReference type="Pfam" id="PF00505">
    <property type="entry name" value="HMG_box"/>
    <property type="match status" value="1"/>
</dbReference>
<evidence type="ECO:0000256" key="2">
    <source>
        <dbReference type="ARBA" id="ARBA00022723"/>
    </source>
</evidence>
<dbReference type="SMART" id="SM00398">
    <property type="entry name" value="HMG"/>
    <property type="match status" value="1"/>
</dbReference>
<keyword evidence="2" id="KW-0479">Metal-binding</keyword>
<dbReference type="InterPro" id="IPR036236">
    <property type="entry name" value="Znf_C2H2_sf"/>
</dbReference>
<dbReference type="STRING" id="478820.A0A196S6W6"/>
<feature type="domain" description="C2H2-type" evidence="12">
    <location>
        <begin position="414"/>
        <end position="444"/>
    </location>
</feature>
<keyword evidence="7" id="KW-0804">Transcription</keyword>
<evidence type="ECO:0000256" key="10">
    <source>
        <dbReference type="PROSITE-ProRule" id="PRU00267"/>
    </source>
</evidence>
<gene>
    <name evidence="14" type="ORF">AV274_2982</name>
    <name evidence="13" type="ORF">AV274_6513</name>
</gene>
<dbReference type="FunFam" id="3.30.160.60:FF:000125">
    <property type="entry name" value="Putative zinc finger protein 143"/>
    <property type="match status" value="1"/>
</dbReference>
<keyword evidence="4 9" id="KW-0863">Zinc-finger</keyword>
<keyword evidence="15" id="KW-1185">Reference proteome</keyword>
<feature type="domain" description="C2H2-type" evidence="12">
    <location>
        <begin position="320"/>
        <end position="349"/>
    </location>
</feature>
<feature type="domain" description="C2H2-type" evidence="12">
    <location>
        <begin position="383"/>
        <end position="413"/>
    </location>
</feature>
<evidence type="ECO:0000259" key="12">
    <source>
        <dbReference type="PROSITE" id="PS50157"/>
    </source>
</evidence>
<evidence type="ECO:0000256" key="5">
    <source>
        <dbReference type="ARBA" id="ARBA00022833"/>
    </source>
</evidence>
<sequence>MNSQQSTIMSGGVIGQTPSSRVLTDDMGYIQVNQPIQMSMTNPMGITANAMANYPRGTMGLSVNGYTDAGISHTMNNEDLMGPNIPSIAFIQPDAMMSHQGGIQSEMTIGVIGDMNTGIDMYGNSQIDMQGGTIVDYRGVEPENRIRLRQPKRTMSAYACYSRSVFKQVREEVGDQPRQCDIFRVIAERWKKMSPEEKAPFEEEAEKDHARYKSEMQQFHKLRREVEKNVARLGTVNGGAQFKNSQLLQKAFHSHDHMRMAQLLLKATSGDKKTTLDMLNEVLKLLLTSGTTMLNEQQTLQNFFSNAGTDFASTNARKPFRCPFPGCGKEFAWKSNLNTHMHIHDNSRKKEYVCNFPNCGKAFYDAQHLRQHCWIHTRNPEGFQCPHPGCDKKYATHSGLQMHIRSHHKNEKRFVCPFEDCGKTFVRNSDLNVHVQRVHEMNHKYKCDMEGCDKSFVSQGDLKRHMLTHHHFGENVTIGMMPEEAGDMGRMV</sequence>
<dbReference type="InterPro" id="IPR036910">
    <property type="entry name" value="HMG_box_dom_sf"/>
</dbReference>
<evidence type="ECO:0000313" key="15">
    <source>
        <dbReference type="Proteomes" id="UP000078348"/>
    </source>
</evidence>
<dbReference type="GO" id="GO:0005634">
    <property type="term" value="C:nucleus"/>
    <property type="evidence" value="ECO:0007669"/>
    <property type="project" value="UniProtKB-SubCell"/>
</dbReference>
<dbReference type="GO" id="GO:0006357">
    <property type="term" value="P:regulation of transcription by RNA polymerase II"/>
    <property type="evidence" value="ECO:0007669"/>
    <property type="project" value="TreeGrafter"/>
</dbReference>
<dbReference type="InterPro" id="IPR051061">
    <property type="entry name" value="Zinc_finger_trans_reg"/>
</dbReference>
<dbReference type="Pfam" id="PF00096">
    <property type="entry name" value="zf-C2H2"/>
    <property type="match status" value="4"/>
</dbReference>
<dbReference type="InterPro" id="IPR013087">
    <property type="entry name" value="Znf_C2H2_type"/>
</dbReference>
<keyword evidence="8 10" id="KW-0539">Nucleus</keyword>
<comment type="subcellular location">
    <subcellularLocation>
        <location evidence="1">Nucleus</location>
    </subcellularLocation>
</comment>
<feature type="domain" description="HMG box" evidence="11">
    <location>
        <begin position="151"/>
        <end position="220"/>
    </location>
</feature>
<evidence type="ECO:0000256" key="3">
    <source>
        <dbReference type="ARBA" id="ARBA00022737"/>
    </source>
</evidence>
<dbReference type="GO" id="GO:0003677">
    <property type="term" value="F:DNA binding"/>
    <property type="evidence" value="ECO:0007669"/>
    <property type="project" value="UniProtKB-UniRule"/>
</dbReference>
<organism evidence="13 15">
    <name type="scientific">Blastocystis sp. subtype 1 (strain ATCC 50177 / NandII)</name>
    <dbReference type="NCBI Taxonomy" id="478820"/>
    <lineage>
        <taxon>Eukaryota</taxon>
        <taxon>Sar</taxon>
        <taxon>Stramenopiles</taxon>
        <taxon>Bigyra</taxon>
        <taxon>Opalozoa</taxon>
        <taxon>Opalinata</taxon>
        <taxon>Blastocystidae</taxon>
        <taxon>Blastocystis</taxon>
    </lineage>
</organism>
<dbReference type="GO" id="GO:0008270">
    <property type="term" value="F:zinc ion binding"/>
    <property type="evidence" value="ECO:0007669"/>
    <property type="project" value="UniProtKB-KW"/>
</dbReference>
<dbReference type="Gene3D" id="1.10.30.10">
    <property type="entry name" value="High mobility group box domain"/>
    <property type="match status" value="1"/>
</dbReference>
<dbReference type="SMART" id="SM00355">
    <property type="entry name" value="ZnF_C2H2"/>
    <property type="match status" value="5"/>
</dbReference>
<reference evidence="13 15" key="1">
    <citation type="submission" date="2016-05" db="EMBL/GenBank/DDBJ databases">
        <title>Nuclear genome of Blastocystis sp. subtype 1 NandII.</title>
        <authorList>
            <person name="Gentekaki E."/>
            <person name="Curtis B."/>
            <person name="Stairs C."/>
            <person name="Eme L."/>
            <person name="Herman E."/>
            <person name="Klimes V."/>
            <person name="Arias M.C."/>
            <person name="Elias M."/>
            <person name="Hilliou F."/>
            <person name="Klute M."/>
            <person name="Malik S.-B."/>
            <person name="Pightling A."/>
            <person name="Rachubinski R."/>
            <person name="Salas D."/>
            <person name="Schlacht A."/>
            <person name="Suga H."/>
            <person name="Archibald J."/>
            <person name="Ball S.G."/>
            <person name="Clark G."/>
            <person name="Dacks J."/>
            <person name="Van Der Giezen M."/>
            <person name="Tsaousis A."/>
            <person name="Roger A."/>
        </authorList>
    </citation>
    <scope>NUCLEOTIDE SEQUENCE [LARGE SCALE GENOMIC DNA]</scope>
    <source>
        <strain evidence="15">ATCC 50177 / NandII</strain>
        <strain evidence="13">NandII</strain>
    </source>
</reference>
<name>A0A196S6W6_BLAHN</name>
<evidence type="ECO:0000313" key="14">
    <source>
        <dbReference type="EMBL" id="OAO15308.1"/>
    </source>
</evidence>
<feature type="domain" description="C2H2-type" evidence="12">
    <location>
        <begin position="352"/>
        <end position="381"/>
    </location>
</feature>
<evidence type="ECO:0000256" key="7">
    <source>
        <dbReference type="ARBA" id="ARBA00023163"/>
    </source>
</evidence>
<evidence type="ECO:0000256" key="9">
    <source>
        <dbReference type="PROSITE-ProRule" id="PRU00042"/>
    </source>
</evidence>
<feature type="DNA-binding region" description="HMG box" evidence="10">
    <location>
        <begin position="151"/>
        <end position="220"/>
    </location>
</feature>
<evidence type="ECO:0000256" key="8">
    <source>
        <dbReference type="ARBA" id="ARBA00023242"/>
    </source>
</evidence>
<comment type="caution">
    <text evidence="13">The sequence shown here is derived from an EMBL/GenBank/DDBJ whole genome shotgun (WGS) entry which is preliminary data.</text>
</comment>
<dbReference type="Proteomes" id="UP000078348">
    <property type="component" value="Unassembled WGS sequence"/>
</dbReference>
<keyword evidence="5" id="KW-0862">Zinc</keyword>
<accession>A0A196S6W6</accession>
<dbReference type="CDD" id="cd00084">
    <property type="entry name" value="HMG-box_SF"/>
    <property type="match status" value="1"/>
</dbReference>
<evidence type="ECO:0000256" key="4">
    <source>
        <dbReference type="ARBA" id="ARBA00022771"/>
    </source>
</evidence>
<evidence type="ECO:0000256" key="6">
    <source>
        <dbReference type="ARBA" id="ARBA00023015"/>
    </source>
</evidence>
<dbReference type="PANTHER" id="PTHR46179">
    <property type="entry name" value="ZINC FINGER PROTEIN"/>
    <property type="match status" value="1"/>
</dbReference>
<dbReference type="SUPFAM" id="SSF57667">
    <property type="entry name" value="beta-beta-alpha zinc fingers"/>
    <property type="match status" value="3"/>
</dbReference>
<dbReference type="PANTHER" id="PTHR46179:SF13">
    <property type="entry name" value="C2H2-TYPE DOMAIN-CONTAINING PROTEIN"/>
    <property type="match status" value="1"/>
</dbReference>